<protein>
    <submittedName>
        <fullName evidence="2">Uncharacterized protein</fullName>
    </submittedName>
</protein>
<feature type="region of interest" description="Disordered" evidence="1">
    <location>
        <begin position="210"/>
        <end position="231"/>
    </location>
</feature>
<reference evidence="2 3" key="1">
    <citation type="submission" date="2024-09" db="EMBL/GenBank/DDBJ databases">
        <title>Chromosome-scale assembly of Riccia fluitans.</title>
        <authorList>
            <person name="Paukszto L."/>
            <person name="Sawicki J."/>
            <person name="Karawczyk K."/>
            <person name="Piernik-Szablinska J."/>
            <person name="Szczecinska M."/>
            <person name="Mazdziarz M."/>
        </authorList>
    </citation>
    <scope>NUCLEOTIDE SEQUENCE [LARGE SCALE GENOMIC DNA]</scope>
    <source>
        <strain evidence="2">Rf_01</strain>
        <tissue evidence="2">Aerial parts of the thallus</tissue>
    </source>
</reference>
<feature type="compositionally biased region" description="Basic and acidic residues" evidence="1">
    <location>
        <begin position="51"/>
        <end position="76"/>
    </location>
</feature>
<feature type="compositionally biased region" description="Basic and acidic residues" evidence="1">
    <location>
        <begin position="99"/>
        <end position="108"/>
    </location>
</feature>
<comment type="caution">
    <text evidence="2">The sequence shown here is derived from an EMBL/GenBank/DDBJ whole genome shotgun (WGS) entry which is preliminary data.</text>
</comment>
<accession>A0ABD1YAL3</accession>
<sequence length="317" mass="34569">MPKKSAIRLSAFAREVELHAENYRVNPLALTSATSSAHEQKAGHGTSEIQQKTRESGEIGQKTEEINPGDSPDRSPYKTQRKLTNLAGFTYTYASPHEGGPEARERRNCPIGDPSNSPSTNLRLAAISHPFVNLPHGQRSLNRRIGKSKQASSTVAEGTIRFNNFTDEQENLTEAEKPNRIDNSSQRIGLHVGEILSTAITLHAPRLLQINPTQTERSNRPPDPISKAGLNMGGNRLFRLSTPGFSPNTSDPGIGPFSTETRSIPPAITPISENSLPPAYTSNCPHRSGYVDVTTKTKKPNSVSNFSLEVGLSERET</sequence>
<gene>
    <name evidence="2" type="ORF">R1flu_007978</name>
</gene>
<evidence type="ECO:0000313" key="3">
    <source>
        <dbReference type="Proteomes" id="UP001605036"/>
    </source>
</evidence>
<feature type="region of interest" description="Disordered" evidence="1">
    <location>
        <begin position="33"/>
        <end position="78"/>
    </location>
</feature>
<evidence type="ECO:0000256" key="1">
    <source>
        <dbReference type="SAM" id="MobiDB-lite"/>
    </source>
</evidence>
<dbReference type="AlphaFoldDB" id="A0ABD1YAL3"/>
<keyword evidence="3" id="KW-1185">Reference proteome</keyword>
<evidence type="ECO:0000313" key="2">
    <source>
        <dbReference type="EMBL" id="KAL2623733.1"/>
    </source>
</evidence>
<proteinExistence type="predicted"/>
<dbReference type="Proteomes" id="UP001605036">
    <property type="component" value="Unassembled WGS sequence"/>
</dbReference>
<dbReference type="EMBL" id="JBHFFA010000005">
    <property type="protein sequence ID" value="KAL2623733.1"/>
    <property type="molecule type" value="Genomic_DNA"/>
</dbReference>
<organism evidence="2 3">
    <name type="scientific">Riccia fluitans</name>
    <dbReference type="NCBI Taxonomy" id="41844"/>
    <lineage>
        <taxon>Eukaryota</taxon>
        <taxon>Viridiplantae</taxon>
        <taxon>Streptophyta</taxon>
        <taxon>Embryophyta</taxon>
        <taxon>Marchantiophyta</taxon>
        <taxon>Marchantiopsida</taxon>
        <taxon>Marchantiidae</taxon>
        <taxon>Marchantiales</taxon>
        <taxon>Ricciaceae</taxon>
        <taxon>Riccia</taxon>
    </lineage>
</organism>
<name>A0ABD1YAL3_9MARC</name>
<feature type="region of interest" description="Disordered" evidence="1">
    <location>
        <begin position="92"/>
        <end position="120"/>
    </location>
</feature>